<evidence type="ECO:0000256" key="3">
    <source>
        <dbReference type="SAM" id="MobiDB-lite"/>
    </source>
</evidence>
<dbReference type="Pfam" id="PF00646">
    <property type="entry name" value="F-box"/>
    <property type="match status" value="1"/>
</dbReference>
<gene>
    <name evidence="5" type="ORF">SAY86_024092</name>
</gene>
<dbReference type="SUPFAM" id="SSF117281">
    <property type="entry name" value="Kelch motif"/>
    <property type="match status" value="1"/>
</dbReference>
<dbReference type="Gene3D" id="2.120.10.80">
    <property type="entry name" value="Kelch-type beta propeller"/>
    <property type="match status" value="1"/>
</dbReference>
<keyword evidence="6" id="KW-1185">Reference proteome</keyword>
<feature type="region of interest" description="Disordered" evidence="3">
    <location>
        <begin position="1"/>
        <end position="24"/>
    </location>
</feature>
<evidence type="ECO:0000313" key="6">
    <source>
        <dbReference type="Proteomes" id="UP001346149"/>
    </source>
</evidence>
<comment type="caution">
    <text evidence="5">The sequence shown here is derived from an EMBL/GenBank/DDBJ whole genome shotgun (WGS) entry which is preliminary data.</text>
</comment>
<dbReference type="Proteomes" id="UP001346149">
    <property type="component" value="Unassembled WGS sequence"/>
</dbReference>
<dbReference type="SMART" id="SM00612">
    <property type="entry name" value="Kelch"/>
    <property type="match status" value="2"/>
</dbReference>
<dbReference type="Pfam" id="PF01344">
    <property type="entry name" value="Kelch_1"/>
    <property type="match status" value="1"/>
</dbReference>
<sequence>MNSYPEVDPEKNPEGGGGGPDPYPIIPGLPDDIAELCLLRVPYPYQTLAQSVSSSWRRVIRGPSFLLARRSLSFSLPYLFVFAFHKPTARIRWQALDPRSGSWFVLPPMPAPKASSPPSFAFASDPSRGKLFVLGGTRTDSESPLDGVVMYQASINRWSPLAPMRTPRAFFAAGYAGGRIVAAGGCGAGLSTSISAVECYDVESDSWSPAAGMRPGLVKYDSAVVGDRLYLTEGWTWPFTFTPRGFVYDPYEDAWKEMSLGMREGWTGIAVVLGDRLFVVSEHGDHRLKVYCPEGDMWRYVNGDRFPCETLKKPFAVSGGEGGVIYVAASGLHVGIGRVSEVGDGDFMVAWEVIAAPKAFHDFSPCNAQLLYA</sequence>
<dbReference type="AlphaFoldDB" id="A0AAN7M8R8"/>
<dbReference type="InterPro" id="IPR006652">
    <property type="entry name" value="Kelch_1"/>
</dbReference>
<accession>A0AAN7M8R8</accession>
<dbReference type="SMART" id="SM00256">
    <property type="entry name" value="FBOX"/>
    <property type="match status" value="1"/>
</dbReference>
<dbReference type="EMBL" id="JAXQNO010000008">
    <property type="protein sequence ID" value="KAK4793657.1"/>
    <property type="molecule type" value="Genomic_DNA"/>
</dbReference>
<protein>
    <recommendedName>
        <fullName evidence="4">F-box domain-containing protein</fullName>
    </recommendedName>
</protein>
<evidence type="ECO:0000313" key="5">
    <source>
        <dbReference type="EMBL" id="KAK4793657.1"/>
    </source>
</evidence>
<dbReference type="InterPro" id="IPR001810">
    <property type="entry name" value="F-box_dom"/>
</dbReference>
<proteinExistence type="predicted"/>
<dbReference type="InterPro" id="IPR036047">
    <property type="entry name" value="F-box-like_dom_sf"/>
</dbReference>
<dbReference type="PANTHER" id="PTHR46344:SF4">
    <property type="entry name" value="OS07G0153400 PROTEIN"/>
    <property type="match status" value="1"/>
</dbReference>
<dbReference type="InterPro" id="IPR015915">
    <property type="entry name" value="Kelch-typ_b-propeller"/>
</dbReference>
<dbReference type="CDD" id="cd22152">
    <property type="entry name" value="F-box_AtAFR-like"/>
    <property type="match status" value="1"/>
</dbReference>
<dbReference type="SUPFAM" id="SSF81383">
    <property type="entry name" value="F-box domain"/>
    <property type="match status" value="1"/>
</dbReference>
<evidence type="ECO:0000259" key="4">
    <source>
        <dbReference type="SMART" id="SM00256"/>
    </source>
</evidence>
<evidence type="ECO:0000256" key="2">
    <source>
        <dbReference type="ARBA" id="ARBA00022737"/>
    </source>
</evidence>
<keyword evidence="1" id="KW-0880">Kelch repeat</keyword>
<dbReference type="PANTHER" id="PTHR46344">
    <property type="entry name" value="OS02G0202900 PROTEIN"/>
    <property type="match status" value="1"/>
</dbReference>
<name>A0AAN7M8R8_TRANT</name>
<feature type="domain" description="F-box" evidence="4">
    <location>
        <begin position="29"/>
        <end position="69"/>
    </location>
</feature>
<reference evidence="5 6" key="1">
    <citation type="journal article" date="2023" name="Hortic Res">
        <title>Pangenome of water caltrop reveals structural variations and asymmetric subgenome divergence after allopolyploidization.</title>
        <authorList>
            <person name="Zhang X."/>
            <person name="Chen Y."/>
            <person name="Wang L."/>
            <person name="Yuan Y."/>
            <person name="Fang M."/>
            <person name="Shi L."/>
            <person name="Lu R."/>
            <person name="Comes H.P."/>
            <person name="Ma Y."/>
            <person name="Chen Y."/>
            <person name="Huang G."/>
            <person name="Zhou Y."/>
            <person name="Zheng Z."/>
            <person name="Qiu Y."/>
        </authorList>
    </citation>
    <scope>NUCLEOTIDE SEQUENCE [LARGE SCALE GENOMIC DNA]</scope>
    <source>
        <strain evidence="5">F231</strain>
    </source>
</reference>
<keyword evidence="2" id="KW-0677">Repeat</keyword>
<evidence type="ECO:0000256" key="1">
    <source>
        <dbReference type="ARBA" id="ARBA00022441"/>
    </source>
</evidence>
<organism evidence="5 6">
    <name type="scientific">Trapa natans</name>
    <name type="common">Water chestnut</name>
    <dbReference type="NCBI Taxonomy" id="22666"/>
    <lineage>
        <taxon>Eukaryota</taxon>
        <taxon>Viridiplantae</taxon>
        <taxon>Streptophyta</taxon>
        <taxon>Embryophyta</taxon>
        <taxon>Tracheophyta</taxon>
        <taxon>Spermatophyta</taxon>
        <taxon>Magnoliopsida</taxon>
        <taxon>eudicotyledons</taxon>
        <taxon>Gunneridae</taxon>
        <taxon>Pentapetalae</taxon>
        <taxon>rosids</taxon>
        <taxon>malvids</taxon>
        <taxon>Myrtales</taxon>
        <taxon>Lythraceae</taxon>
        <taxon>Trapa</taxon>
    </lineage>
</organism>